<gene>
    <name evidence="11" type="ORF">WN51_10148</name>
</gene>
<evidence type="ECO:0000256" key="5">
    <source>
        <dbReference type="ARBA" id="ARBA00022725"/>
    </source>
</evidence>
<dbReference type="InterPro" id="IPR004117">
    <property type="entry name" value="7tm6_olfct_rcpt"/>
</dbReference>
<keyword evidence="12" id="KW-1185">Reference proteome</keyword>
<keyword evidence="7 10" id="KW-0472">Membrane</keyword>
<dbReference type="PANTHER" id="PTHR21137:SF35">
    <property type="entry name" value="ODORANT RECEPTOR 19A-RELATED"/>
    <property type="match status" value="1"/>
</dbReference>
<keyword evidence="3" id="KW-0716">Sensory transduction</keyword>
<dbReference type="GO" id="GO:0005886">
    <property type="term" value="C:plasma membrane"/>
    <property type="evidence" value="ECO:0007669"/>
    <property type="project" value="UniProtKB-SubCell"/>
</dbReference>
<evidence type="ECO:0000256" key="7">
    <source>
        <dbReference type="ARBA" id="ARBA00023136"/>
    </source>
</evidence>
<evidence type="ECO:0000256" key="4">
    <source>
        <dbReference type="ARBA" id="ARBA00022692"/>
    </source>
</evidence>
<accession>A0A0N0BJD7</accession>
<dbReference type="OrthoDB" id="8185860at2759"/>
<feature type="transmembrane region" description="Helical" evidence="10">
    <location>
        <begin position="751"/>
        <end position="770"/>
    </location>
</feature>
<feature type="transmembrane region" description="Helical" evidence="10">
    <location>
        <begin position="534"/>
        <end position="556"/>
    </location>
</feature>
<evidence type="ECO:0000256" key="3">
    <source>
        <dbReference type="ARBA" id="ARBA00022606"/>
    </source>
</evidence>
<keyword evidence="5" id="KW-0552">Olfaction</keyword>
<keyword evidence="4 10" id="KW-0812">Transmembrane</keyword>
<evidence type="ECO:0000256" key="9">
    <source>
        <dbReference type="ARBA" id="ARBA00023224"/>
    </source>
</evidence>
<evidence type="ECO:0000313" key="11">
    <source>
        <dbReference type="EMBL" id="KOX79011.1"/>
    </source>
</evidence>
<evidence type="ECO:0000256" key="2">
    <source>
        <dbReference type="ARBA" id="ARBA00022475"/>
    </source>
</evidence>
<comment type="subcellular location">
    <subcellularLocation>
        <location evidence="1">Cell membrane</location>
        <topology evidence="1">Multi-pass membrane protein</topology>
    </subcellularLocation>
</comment>
<evidence type="ECO:0000313" key="12">
    <source>
        <dbReference type="Proteomes" id="UP000053105"/>
    </source>
</evidence>
<feature type="transmembrane region" description="Helical" evidence="10">
    <location>
        <begin position="716"/>
        <end position="739"/>
    </location>
</feature>
<name>A0A0N0BJD7_9HYME</name>
<dbReference type="GO" id="GO:0007165">
    <property type="term" value="P:signal transduction"/>
    <property type="evidence" value="ECO:0007669"/>
    <property type="project" value="UniProtKB-KW"/>
</dbReference>
<protein>
    <submittedName>
        <fullName evidence="11">Putative odorant receptor 82a</fullName>
    </submittedName>
</protein>
<evidence type="ECO:0000256" key="6">
    <source>
        <dbReference type="ARBA" id="ARBA00022989"/>
    </source>
</evidence>
<dbReference type="EMBL" id="KQ435717">
    <property type="protein sequence ID" value="KOX79011.1"/>
    <property type="molecule type" value="Genomic_DNA"/>
</dbReference>
<evidence type="ECO:0000256" key="1">
    <source>
        <dbReference type="ARBA" id="ARBA00004651"/>
    </source>
</evidence>
<dbReference type="STRING" id="166423.A0A0N0BJD7"/>
<organism evidence="11 12">
    <name type="scientific">Melipona quadrifasciata</name>
    <dbReference type="NCBI Taxonomy" id="166423"/>
    <lineage>
        <taxon>Eukaryota</taxon>
        <taxon>Metazoa</taxon>
        <taxon>Ecdysozoa</taxon>
        <taxon>Arthropoda</taxon>
        <taxon>Hexapoda</taxon>
        <taxon>Insecta</taxon>
        <taxon>Pterygota</taxon>
        <taxon>Neoptera</taxon>
        <taxon>Endopterygota</taxon>
        <taxon>Hymenoptera</taxon>
        <taxon>Apocrita</taxon>
        <taxon>Aculeata</taxon>
        <taxon>Apoidea</taxon>
        <taxon>Anthophila</taxon>
        <taxon>Apidae</taxon>
        <taxon>Melipona</taxon>
    </lineage>
</organism>
<evidence type="ECO:0000256" key="8">
    <source>
        <dbReference type="ARBA" id="ARBA00023170"/>
    </source>
</evidence>
<feature type="transmembrane region" description="Helical" evidence="10">
    <location>
        <begin position="337"/>
        <end position="359"/>
    </location>
</feature>
<dbReference type="GO" id="GO:0004984">
    <property type="term" value="F:olfactory receptor activity"/>
    <property type="evidence" value="ECO:0007669"/>
    <property type="project" value="InterPro"/>
</dbReference>
<proteinExistence type="predicted"/>
<keyword evidence="9" id="KW-0807">Transducer</keyword>
<evidence type="ECO:0000256" key="10">
    <source>
        <dbReference type="SAM" id="Phobius"/>
    </source>
</evidence>
<keyword evidence="8 11" id="KW-0675">Receptor</keyword>
<feature type="transmembrane region" description="Helical" evidence="10">
    <location>
        <begin position="576"/>
        <end position="596"/>
    </location>
</feature>
<dbReference type="PANTHER" id="PTHR21137">
    <property type="entry name" value="ODORANT RECEPTOR"/>
    <property type="match status" value="1"/>
</dbReference>
<keyword evidence="2" id="KW-1003">Cell membrane</keyword>
<feature type="transmembrane region" description="Helical" evidence="10">
    <location>
        <begin position="495"/>
        <end position="514"/>
    </location>
</feature>
<dbReference type="GO" id="GO:0005549">
    <property type="term" value="F:odorant binding"/>
    <property type="evidence" value="ECO:0007669"/>
    <property type="project" value="InterPro"/>
</dbReference>
<dbReference type="Proteomes" id="UP000053105">
    <property type="component" value="Unassembled WGS sequence"/>
</dbReference>
<sequence length="938" mass="108540">MAKPDAPRETYPIDSTRPVYHSKCLSNAFQLLPDTLVKLKLYTNEILKRKYHAGIMCKISKVLLGFSLYSVDNEIVWDSDFLRIYVQRYNFMSETCSESRLETTNLINGRYLKLERPLQTSQRVNSNHAYQKQKEEIIYSDYLTEIVQFSNSYARFLTSFDGEPGTKGTYYRCRRNGQYPPIQFLLMSNHIDAETTAARLIIIETKSTICKRKILLDLRTFLDLWIKQLFCFGEISEARFEGSDISKNSELSQSSQTLYLDIISMRNVDANHLTNTFCSITEKVEKKKLFLNASAIKSAQNTTAHPTRHTDIRNSYTSSFWFLLNPSILNLQQQSTYLFVKLIYCLGYTFAITFQIVVVREYFAVKICKSVCQSFVCTSRDVIARTPTKTELLELTKNKVSFDASNLFQTYNKEKNQMLFIKIRTLKEENGTYRELYKTILIFGDDLAKLVGICRMRKPILSYVELFYDENVISWSKRLLSLSGLWPDNRSDVRFFFYITYVVIFTWLEIVTLVQNIHDLEKTLKNITLSFPTILIILKALMFRLNMHLVLPLLAVVKTDVERGLYRSREERRTVVWYNVAATLFSTSSALSLFFVPTLFYSKPIVSCALSKFNNCTLPYELPMKVKNIYEVTGVRSYALFCVYLIPTSMMLTIGATGADSLLVTLTFHLCGQLSNVAHRVRNIDVEPRIYFLEMRALVERHTELLRLANILAETFSSLMFIQTLGLIFSLCVVVYQLLTTTESGEDMNTVHFIIYSCAVVLLAFCYCFLGECLINESSEVQAACYFINWYDLPEQYVRSLIFCIARSQKPSYLTAGKFYVFSLETFAVQLLDLASNSKLNCDDIFIVRLTATKYSFGYNIEIVASQVSYTFTLRSTQRKSLTGKEEAAQEKEMISRLRRICTNNEMVPNLNRINYSIRRSEHQTPRDVLIDMPLTQW</sequence>
<keyword evidence="6 10" id="KW-1133">Transmembrane helix</keyword>
<dbReference type="Pfam" id="PF02949">
    <property type="entry name" value="7tm_6"/>
    <property type="match status" value="1"/>
</dbReference>
<dbReference type="AlphaFoldDB" id="A0A0N0BJD7"/>
<reference evidence="11 12" key="1">
    <citation type="submission" date="2015-07" db="EMBL/GenBank/DDBJ databases">
        <title>The genome of Melipona quadrifasciata.</title>
        <authorList>
            <person name="Pan H."/>
            <person name="Kapheim K."/>
        </authorList>
    </citation>
    <scope>NUCLEOTIDE SEQUENCE [LARGE SCALE GENOMIC DNA]</scope>
    <source>
        <strain evidence="11">0111107301</strain>
        <tissue evidence="11">Whole body</tissue>
    </source>
</reference>